<keyword evidence="2" id="KW-1185">Reference proteome</keyword>
<comment type="caution">
    <text evidence="1">The sequence shown here is derived from an EMBL/GenBank/DDBJ whole genome shotgun (WGS) entry which is preliminary data.</text>
</comment>
<dbReference type="Proteomes" id="UP001156627">
    <property type="component" value="Unassembled WGS sequence"/>
</dbReference>
<organism evidence="1 2">
    <name type="scientific">Dyella flagellata</name>
    <dbReference type="NCBI Taxonomy" id="1867833"/>
    <lineage>
        <taxon>Bacteria</taxon>
        <taxon>Pseudomonadati</taxon>
        <taxon>Pseudomonadota</taxon>
        <taxon>Gammaproteobacteria</taxon>
        <taxon>Lysobacterales</taxon>
        <taxon>Rhodanobacteraceae</taxon>
        <taxon>Dyella</taxon>
    </lineage>
</organism>
<accession>A0ABQ5XD37</accession>
<reference evidence="2" key="1">
    <citation type="journal article" date="2019" name="Int. J. Syst. Evol. Microbiol.">
        <title>The Global Catalogue of Microorganisms (GCM) 10K type strain sequencing project: providing services to taxonomists for standard genome sequencing and annotation.</title>
        <authorList>
            <consortium name="The Broad Institute Genomics Platform"/>
            <consortium name="The Broad Institute Genome Sequencing Center for Infectious Disease"/>
            <person name="Wu L."/>
            <person name="Ma J."/>
        </authorList>
    </citation>
    <scope>NUCLEOTIDE SEQUENCE [LARGE SCALE GENOMIC DNA]</scope>
    <source>
        <strain evidence="2">NBRC 111981</strain>
    </source>
</reference>
<evidence type="ECO:0000313" key="2">
    <source>
        <dbReference type="Proteomes" id="UP001156627"/>
    </source>
</evidence>
<sequence length="118" mass="12417">MHRLDDAIDLSFLAGICVEQICVSAGGSTINGEGRVSIKIFGGFAISTPKQPSVRFEGVVEDAAALFPLLGDSIKKAHATPEGGLRLDFNSGAALEIFSDNDQYECFTIGNGDVLIVV</sequence>
<dbReference type="Pfam" id="PF19686">
    <property type="entry name" value="DUF6188"/>
    <property type="match status" value="1"/>
</dbReference>
<gene>
    <name evidence="1" type="ORF">GCM10007898_27110</name>
</gene>
<dbReference type="EMBL" id="BSOA01000029">
    <property type="protein sequence ID" value="GLQ89139.1"/>
    <property type="molecule type" value="Genomic_DNA"/>
</dbReference>
<dbReference type="InterPro" id="IPR046179">
    <property type="entry name" value="DUF6188"/>
</dbReference>
<evidence type="ECO:0000313" key="1">
    <source>
        <dbReference type="EMBL" id="GLQ89139.1"/>
    </source>
</evidence>
<proteinExistence type="predicted"/>
<dbReference type="RefSeq" id="WP_284332576.1">
    <property type="nucleotide sequence ID" value="NZ_BSOA01000029.1"/>
</dbReference>
<name>A0ABQ5XD37_9GAMM</name>
<protein>
    <submittedName>
        <fullName evidence="1">Uncharacterized protein</fullName>
    </submittedName>
</protein>